<dbReference type="HOGENOM" id="CLU_000604_1_22_9"/>
<dbReference type="InterPro" id="IPR003439">
    <property type="entry name" value="ABC_transporter-like_ATP-bd"/>
</dbReference>
<dbReference type="PROSITE" id="PS50893">
    <property type="entry name" value="ABC_TRANSPORTER_2"/>
    <property type="match status" value="1"/>
</dbReference>
<dbReference type="InterPro" id="IPR003593">
    <property type="entry name" value="AAA+_ATPase"/>
</dbReference>
<keyword evidence="3 5" id="KW-0067">ATP-binding</keyword>
<dbReference type="eggNOG" id="COG1116">
    <property type="taxonomic scope" value="Bacteria"/>
</dbReference>
<dbReference type="KEGG" id="sth:STH1651"/>
<accession>Q67NV7</accession>
<evidence type="ECO:0000313" key="6">
    <source>
        <dbReference type="Proteomes" id="UP000000417"/>
    </source>
</evidence>
<dbReference type="SUPFAM" id="SSF52540">
    <property type="entry name" value="P-loop containing nucleoside triphosphate hydrolases"/>
    <property type="match status" value="1"/>
</dbReference>
<protein>
    <submittedName>
        <fullName evidence="5">ABC transporter ATP-binding protein</fullName>
    </submittedName>
</protein>
<keyword evidence="1" id="KW-0813">Transport</keyword>
<evidence type="ECO:0000313" key="5">
    <source>
        <dbReference type="EMBL" id="BAD40636.1"/>
    </source>
</evidence>
<dbReference type="PANTHER" id="PTHR42788">
    <property type="entry name" value="TAURINE IMPORT ATP-BINDING PROTEIN-RELATED"/>
    <property type="match status" value="1"/>
</dbReference>
<dbReference type="SMART" id="SM00382">
    <property type="entry name" value="AAA"/>
    <property type="match status" value="1"/>
</dbReference>
<dbReference type="EMBL" id="AP006840">
    <property type="protein sequence ID" value="BAD40636.1"/>
    <property type="molecule type" value="Genomic_DNA"/>
</dbReference>
<keyword evidence="2" id="KW-0547">Nucleotide-binding</keyword>
<dbReference type="PROSITE" id="PS00211">
    <property type="entry name" value="ABC_TRANSPORTER_1"/>
    <property type="match status" value="1"/>
</dbReference>
<dbReference type="AlphaFoldDB" id="Q67NV7"/>
<proteinExistence type="predicted"/>
<evidence type="ECO:0000256" key="3">
    <source>
        <dbReference type="ARBA" id="ARBA00022840"/>
    </source>
</evidence>
<dbReference type="Proteomes" id="UP000000417">
    <property type="component" value="Chromosome"/>
</dbReference>
<organism evidence="5 6">
    <name type="scientific">Symbiobacterium thermophilum (strain DSM 24528 / JCM 14929 / IAM 14863 / T)</name>
    <dbReference type="NCBI Taxonomy" id="292459"/>
    <lineage>
        <taxon>Bacteria</taxon>
        <taxon>Bacillati</taxon>
        <taxon>Bacillota</taxon>
        <taxon>Clostridia</taxon>
        <taxon>Eubacteriales</taxon>
        <taxon>Symbiobacteriaceae</taxon>
        <taxon>Symbiobacterium</taxon>
    </lineage>
</organism>
<dbReference type="Gene3D" id="3.40.50.300">
    <property type="entry name" value="P-loop containing nucleotide triphosphate hydrolases"/>
    <property type="match status" value="1"/>
</dbReference>
<gene>
    <name evidence="5" type="ordered locus">STH1651</name>
</gene>
<dbReference type="STRING" id="292459.STH1651"/>
<evidence type="ECO:0000256" key="2">
    <source>
        <dbReference type="ARBA" id="ARBA00022741"/>
    </source>
</evidence>
<dbReference type="Pfam" id="PF00005">
    <property type="entry name" value="ABC_tran"/>
    <property type="match status" value="1"/>
</dbReference>
<feature type="domain" description="ABC transporter" evidence="4">
    <location>
        <begin position="15"/>
        <end position="248"/>
    </location>
</feature>
<dbReference type="PANTHER" id="PTHR42788:SF13">
    <property type="entry name" value="ALIPHATIC SULFONATES IMPORT ATP-BINDING PROTEIN SSUB"/>
    <property type="match status" value="1"/>
</dbReference>
<dbReference type="CDD" id="cd03293">
    <property type="entry name" value="ABC_NrtD_SsuB_transporters"/>
    <property type="match status" value="1"/>
</dbReference>
<evidence type="ECO:0000259" key="4">
    <source>
        <dbReference type="PROSITE" id="PS50893"/>
    </source>
</evidence>
<dbReference type="InterPro" id="IPR050166">
    <property type="entry name" value="ABC_transporter_ATP-bind"/>
</dbReference>
<sequence>MRQPVRGEEMRHVKLQIRGLTATYRTARGTITALNGIDLDVREGEKVVILGPSGCGKSTLLKIVAGFERAAAGSVCVDGLPVSGPGPDRAFVFQEFDQLFPWLTVSGNLSFALRVARGVTGREAERAIDEVLSLVGLSRWRDLYPHQLSGGMKMRVAIARALVLNPAVLLMDEPFAALDAQSRSLLQAEVNRMLAETGQTLLFVTHSIEEALVLGDRIVVLSASPGRVRQIIEPAVTGVTLLERPEGAELRRVIRQLLEQDRVAGEMAS</sequence>
<name>Q67NV7_SYMTH</name>
<dbReference type="GO" id="GO:0005524">
    <property type="term" value="F:ATP binding"/>
    <property type="evidence" value="ECO:0007669"/>
    <property type="project" value="UniProtKB-KW"/>
</dbReference>
<dbReference type="InterPro" id="IPR017871">
    <property type="entry name" value="ABC_transporter-like_CS"/>
</dbReference>
<reference evidence="5 6" key="1">
    <citation type="journal article" date="2004" name="Nucleic Acids Res.">
        <title>Genome sequence of Symbiobacterium thermophilum, an uncultivable bacterium that depends on microbial commensalism.</title>
        <authorList>
            <person name="Ueda K."/>
            <person name="Yamashita A."/>
            <person name="Ishikawa J."/>
            <person name="Shimada M."/>
            <person name="Watsuji T."/>
            <person name="Morimura K."/>
            <person name="Ikeda H."/>
            <person name="Hattori M."/>
            <person name="Beppu T."/>
        </authorList>
    </citation>
    <scope>NUCLEOTIDE SEQUENCE [LARGE SCALE GENOMIC DNA]</scope>
    <source>
        <strain evidence="6">T / IAM 14863</strain>
    </source>
</reference>
<dbReference type="GO" id="GO:0016887">
    <property type="term" value="F:ATP hydrolysis activity"/>
    <property type="evidence" value="ECO:0007669"/>
    <property type="project" value="InterPro"/>
</dbReference>
<evidence type="ECO:0000256" key="1">
    <source>
        <dbReference type="ARBA" id="ARBA00022448"/>
    </source>
</evidence>
<dbReference type="InterPro" id="IPR027417">
    <property type="entry name" value="P-loop_NTPase"/>
</dbReference>
<keyword evidence="6" id="KW-1185">Reference proteome</keyword>